<comment type="similarity">
    <text evidence="5">Belongs to the laat-1 family.</text>
</comment>
<dbReference type="STRING" id="1314781.A0A165GC55"/>
<keyword evidence="3 8" id="KW-1133">Transmembrane helix</keyword>
<evidence type="ECO:0000256" key="7">
    <source>
        <dbReference type="SAM" id="MobiDB-lite"/>
    </source>
</evidence>
<reference evidence="10 11" key="1">
    <citation type="journal article" date="2016" name="Mol. Biol. Evol.">
        <title>Comparative Genomics of Early-Diverging Mushroom-Forming Fungi Provides Insights into the Origins of Lignocellulose Decay Capabilities.</title>
        <authorList>
            <person name="Nagy L.G."/>
            <person name="Riley R."/>
            <person name="Tritt A."/>
            <person name="Adam C."/>
            <person name="Daum C."/>
            <person name="Floudas D."/>
            <person name="Sun H."/>
            <person name="Yadav J.S."/>
            <person name="Pangilinan J."/>
            <person name="Larsson K.H."/>
            <person name="Matsuura K."/>
            <person name="Barry K."/>
            <person name="Labutti K."/>
            <person name="Kuo R."/>
            <person name="Ohm R.A."/>
            <person name="Bhattacharya S.S."/>
            <person name="Shirouzu T."/>
            <person name="Yoshinaga Y."/>
            <person name="Martin F.M."/>
            <person name="Grigoriev I.V."/>
            <person name="Hibbett D.S."/>
        </authorList>
    </citation>
    <scope>NUCLEOTIDE SEQUENCE [LARGE SCALE GENOMIC DNA]</scope>
    <source>
        <strain evidence="10 11">HHB12029</strain>
    </source>
</reference>
<evidence type="ECO:0000256" key="8">
    <source>
        <dbReference type="SAM" id="Phobius"/>
    </source>
</evidence>
<evidence type="ECO:0000256" key="2">
    <source>
        <dbReference type="ARBA" id="ARBA00022692"/>
    </source>
</evidence>
<evidence type="ECO:0000256" key="3">
    <source>
        <dbReference type="ARBA" id="ARBA00022989"/>
    </source>
</evidence>
<feature type="region of interest" description="Disordered" evidence="7">
    <location>
        <begin position="95"/>
        <end position="120"/>
    </location>
</feature>
<dbReference type="InterPro" id="IPR006603">
    <property type="entry name" value="PQ-loop_rpt"/>
</dbReference>
<comment type="subcellular location">
    <subcellularLocation>
        <location evidence="1">Membrane</location>
        <topology evidence="1">Multi-pass membrane protein</topology>
    </subcellularLocation>
</comment>
<feature type="compositionally biased region" description="Basic and acidic residues" evidence="7">
    <location>
        <begin position="96"/>
        <end position="105"/>
    </location>
</feature>
<dbReference type="GO" id="GO:0015174">
    <property type="term" value="F:basic amino acid transmembrane transporter activity"/>
    <property type="evidence" value="ECO:0007669"/>
    <property type="project" value="UniProtKB-ARBA"/>
</dbReference>
<evidence type="ECO:0000256" key="6">
    <source>
        <dbReference type="ARBA" id="ARBA00050768"/>
    </source>
</evidence>
<sequence>MSSSLASAFLGYVSMGCWIVATVPQILENWRNKSTDGLAPGFVLIWVAGDLLNLLGSWWQHVLRSMIILAAYYVSQDLILIFQMIHYRNASQAQKSGDDTERDALLPRSRSPSPSATSERTARVTAVLQNTALFVFVLSVGVLGTVLDDRAGVDEDDVPWNMAAQVMGYGSMVLYLFARVPQILKNRVTHCEGLAAGMFVLSAIANTTYLASILAKSLDPEYIRINLSWIIGSGGCVFLDFVVLSQFAAYART</sequence>
<dbReference type="OrthoDB" id="8048523at2759"/>
<feature type="transmembrane region" description="Helical" evidence="8">
    <location>
        <begin position="127"/>
        <end position="147"/>
    </location>
</feature>
<dbReference type="EMBL" id="KV426052">
    <property type="protein sequence ID" value="KZV90295.1"/>
    <property type="molecule type" value="Genomic_DNA"/>
</dbReference>
<protein>
    <submittedName>
        <fullName evidence="10">PQ-loop-domain-containing protein</fullName>
    </submittedName>
</protein>
<dbReference type="Gene3D" id="1.20.1280.290">
    <property type="match status" value="2"/>
</dbReference>
<comment type="catalytic activity">
    <reaction evidence="6">
        <text>L-histidine(out) + L-arginine(in) = L-histidine(in) + L-arginine(out)</text>
        <dbReference type="Rhea" id="RHEA:71063"/>
        <dbReference type="ChEBI" id="CHEBI:32682"/>
        <dbReference type="ChEBI" id="CHEBI:57595"/>
    </reaction>
</comment>
<dbReference type="SMART" id="SM00679">
    <property type="entry name" value="CTNS"/>
    <property type="match status" value="2"/>
</dbReference>
<keyword evidence="4 8" id="KW-0472">Membrane</keyword>
<evidence type="ECO:0000313" key="10">
    <source>
        <dbReference type="EMBL" id="KZV90295.1"/>
    </source>
</evidence>
<feature type="transmembrane region" description="Helical" evidence="8">
    <location>
        <begin position="39"/>
        <end position="59"/>
    </location>
</feature>
<dbReference type="PANTHER" id="PTHR16201:SF44">
    <property type="entry name" value="SEVEN TRANSMEMBRANE PROTEIN 1"/>
    <property type="match status" value="1"/>
</dbReference>
<dbReference type="GO" id="GO:0034486">
    <property type="term" value="P:vacuolar transmembrane transport"/>
    <property type="evidence" value="ECO:0007669"/>
    <property type="project" value="UniProtKB-ARBA"/>
</dbReference>
<evidence type="ECO:0000256" key="1">
    <source>
        <dbReference type="ARBA" id="ARBA00004141"/>
    </source>
</evidence>
<name>A0A165GC55_EXIGL</name>
<dbReference type="PANTHER" id="PTHR16201">
    <property type="entry name" value="SEVEN TRANSMEMBRANE PROTEIN 1-RELATED"/>
    <property type="match status" value="1"/>
</dbReference>
<evidence type="ECO:0000256" key="5">
    <source>
        <dbReference type="ARBA" id="ARBA00038039"/>
    </source>
</evidence>
<dbReference type="GO" id="GO:0098852">
    <property type="term" value="C:lytic vacuole membrane"/>
    <property type="evidence" value="ECO:0007669"/>
    <property type="project" value="UniProtKB-ARBA"/>
</dbReference>
<dbReference type="Proteomes" id="UP000077266">
    <property type="component" value="Unassembled WGS sequence"/>
</dbReference>
<keyword evidence="2 8" id="KW-0812">Transmembrane</keyword>
<evidence type="ECO:0000256" key="4">
    <source>
        <dbReference type="ARBA" id="ARBA00023136"/>
    </source>
</evidence>
<gene>
    <name evidence="9" type="ORF">EXIGLDRAFT_661281</name>
    <name evidence="10" type="ORF">EXIGLDRAFT_677223</name>
</gene>
<dbReference type="FunFam" id="1.20.1280.290:FF:000009">
    <property type="entry name" value="PQ loop repeat family protein"/>
    <property type="match status" value="1"/>
</dbReference>
<dbReference type="EMBL" id="KV426656">
    <property type="protein sequence ID" value="KZV79220.1"/>
    <property type="molecule type" value="Genomic_DNA"/>
</dbReference>
<feature type="compositionally biased region" description="Low complexity" evidence="7">
    <location>
        <begin position="106"/>
        <end position="119"/>
    </location>
</feature>
<evidence type="ECO:0000313" key="9">
    <source>
        <dbReference type="EMBL" id="KZV79220.1"/>
    </source>
</evidence>
<dbReference type="AlphaFoldDB" id="A0A165GC55"/>
<dbReference type="Pfam" id="PF04193">
    <property type="entry name" value="PQ-loop"/>
    <property type="match status" value="2"/>
</dbReference>
<feature type="transmembrane region" description="Helical" evidence="8">
    <location>
        <begin position="6"/>
        <end position="27"/>
    </location>
</feature>
<organism evidence="10 11">
    <name type="scientific">Exidia glandulosa HHB12029</name>
    <dbReference type="NCBI Taxonomy" id="1314781"/>
    <lineage>
        <taxon>Eukaryota</taxon>
        <taxon>Fungi</taxon>
        <taxon>Dikarya</taxon>
        <taxon>Basidiomycota</taxon>
        <taxon>Agaricomycotina</taxon>
        <taxon>Agaricomycetes</taxon>
        <taxon>Auriculariales</taxon>
        <taxon>Exidiaceae</taxon>
        <taxon>Exidia</taxon>
    </lineage>
</organism>
<evidence type="ECO:0000313" key="11">
    <source>
        <dbReference type="Proteomes" id="UP000077266"/>
    </source>
</evidence>
<dbReference type="InterPro" id="IPR051415">
    <property type="entry name" value="LAAT-1"/>
</dbReference>
<keyword evidence="11" id="KW-1185">Reference proteome</keyword>
<feature type="transmembrane region" description="Helical" evidence="8">
    <location>
        <begin position="159"/>
        <end position="178"/>
    </location>
</feature>
<feature type="transmembrane region" description="Helical" evidence="8">
    <location>
        <begin position="190"/>
        <end position="215"/>
    </location>
</feature>
<dbReference type="FunCoup" id="A0A165GC55">
    <property type="interactions" value="126"/>
</dbReference>
<feature type="transmembrane region" description="Helical" evidence="8">
    <location>
        <begin position="227"/>
        <end position="251"/>
    </location>
</feature>
<accession>A0A165GC55</accession>
<proteinExistence type="inferred from homology"/>